<dbReference type="AlphaFoldDB" id="A0A4Q1RG72"/>
<name>A0A4Q1RG72_9FIRM</name>
<comment type="caution">
    <text evidence="3">The sequence shown here is derived from an EMBL/GenBank/DDBJ whole genome shotgun (WGS) entry which is preliminary data.</text>
</comment>
<proteinExistence type="predicted"/>
<keyword evidence="2" id="KW-0812">Transmembrane</keyword>
<accession>A0A4Q1RG72</accession>
<dbReference type="EMBL" id="SDKC01000001">
    <property type="protein sequence ID" value="RXS74569.1"/>
    <property type="molecule type" value="Genomic_DNA"/>
</dbReference>
<dbReference type="Proteomes" id="UP000290106">
    <property type="component" value="Unassembled WGS sequence"/>
</dbReference>
<keyword evidence="2" id="KW-1133">Transmembrane helix</keyword>
<organism evidence="3 4">
    <name type="scientific">Blautia faecicola</name>
    <dbReference type="NCBI Taxonomy" id="2509240"/>
    <lineage>
        <taxon>Bacteria</taxon>
        <taxon>Bacillati</taxon>
        <taxon>Bacillota</taxon>
        <taxon>Clostridia</taxon>
        <taxon>Lachnospirales</taxon>
        <taxon>Lachnospiraceae</taxon>
        <taxon>Blautia</taxon>
    </lineage>
</organism>
<evidence type="ECO:0000256" key="2">
    <source>
        <dbReference type="SAM" id="Phobius"/>
    </source>
</evidence>
<feature type="transmembrane region" description="Helical" evidence="2">
    <location>
        <begin position="75"/>
        <end position="95"/>
    </location>
</feature>
<feature type="compositionally biased region" description="Acidic residues" evidence="1">
    <location>
        <begin position="236"/>
        <end position="245"/>
    </location>
</feature>
<feature type="transmembrane region" description="Helical" evidence="2">
    <location>
        <begin position="131"/>
        <end position="150"/>
    </location>
</feature>
<dbReference type="OrthoDB" id="2064728at2"/>
<gene>
    <name evidence="3" type="ORF">ETP43_04685</name>
</gene>
<protein>
    <submittedName>
        <fullName evidence="3">Uncharacterized protein</fullName>
    </submittedName>
</protein>
<dbReference type="RefSeq" id="WP_129257191.1">
    <property type="nucleotide sequence ID" value="NZ_SDKC01000001.1"/>
</dbReference>
<evidence type="ECO:0000256" key="1">
    <source>
        <dbReference type="SAM" id="MobiDB-lite"/>
    </source>
</evidence>
<keyword evidence="2" id="KW-0472">Membrane</keyword>
<evidence type="ECO:0000313" key="4">
    <source>
        <dbReference type="Proteomes" id="UP000290106"/>
    </source>
</evidence>
<sequence>MYQYQDQKEMRRALNSKMIIMLVGIMLVVTALTSSLSYGMRCWSMAGMADGGDKDILEALKQIGITSGTLRICSVIYYLQAVIEVFVGVFCARLSNRLDKNALLWKMAWVILVVEVAAGVALTLLHMTSAIMIVSNLLLPGFLLWAVNSLRKVAKNHPDRIYAVEPNNRNKGKEKEKGKAKASVQPAKAGQKKSLMEHATQVTPADITPLELTRELEKAGESAGADPETAAKDTVAEENEQEEETSEKTEE</sequence>
<keyword evidence="4" id="KW-1185">Reference proteome</keyword>
<feature type="transmembrane region" description="Helical" evidence="2">
    <location>
        <begin position="107"/>
        <end position="125"/>
    </location>
</feature>
<reference evidence="3 4" key="1">
    <citation type="submission" date="2019-01" db="EMBL/GenBank/DDBJ databases">
        <title>Blautia sp. nov. KGMB01111 isolated human feces.</title>
        <authorList>
            <person name="Park J.-E."/>
            <person name="Kim J.-S."/>
            <person name="Park S.-H."/>
        </authorList>
    </citation>
    <scope>NUCLEOTIDE SEQUENCE [LARGE SCALE GENOMIC DNA]</scope>
    <source>
        <strain evidence="3 4">KGMB01111</strain>
    </source>
</reference>
<evidence type="ECO:0000313" key="3">
    <source>
        <dbReference type="EMBL" id="RXS74569.1"/>
    </source>
</evidence>
<feature type="transmembrane region" description="Helical" evidence="2">
    <location>
        <begin position="20"/>
        <end position="40"/>
    </location>
</feature>
<feature type="region of interest" description="Disordered" evidence="1">
    <location>
        <begin position="163"/>
        <end position="251"/>
    </location>
</feature>